<reference evidence="3" key="1">
    <citation type="journal article" date="2015" name="Nature">
        <title>Complex archaea that bridge the gap between prokaryotes and eukaryotes.</title>
        <authorList>
            <person name="Spang A."/>
            <person name="Saw J.H."/>
            <person name="Jorgensen S.L."/>
            <person name="Zaremba-Niedzwiedzka K."/>
            <person name="Martijn J."/>
            <person name="Lind A.E."/>
            <person name="van Eijk R."/>
            <person name="Schleper C."/>
            <person name="Guy L."/>
            <person name="Ettema T.J."/>
        </authorList>
    </citation>
    <scope>NUCLEOTIDE SEQUENCE</scope>
</reference>
<feature type="region of interest" description="Disordered" evidence="1">
    <location>
        <begin position="1"/>
        <end position="24"/>
    </location>
</feature>
<name>A0A0F8ZYT5_9ZZZZ</name>
<evidence type="ECO:0000313" key="2">
    <source>
        <dbReference type="EMBL" id="KKK85330.1"/>
    </source>
</evidence>
<feature type="non-terminal residue" evidence="3">
    <location>
        <position position="1"/>
    </location>
</feature>
<sequence>NLDTFKKLPQQPELEIREKRSKKK</sequence>
<dbReference type="EMBL" id="LAZR01051358">
    <property type="protein sequence ID" value="KKK85330.1"/>
    <property type="molecule type" value="Genomic_DNA"/>
</dbReference>
<comment type="caution">
    <text evidence="3">The sequence shown here is derived from an EMBL/GenBank/DDBJ whole genome shotgun (WGS) entry which is preliminary data.</text>
</comment>
<dbReference type="AlphaFoldDB" id="A0A0F8ZYT5"/>
<protein>
    <submittedName>
        <fullName evidence="3">Uncharacterized protein</fullName>
    </submittedName>
</protein>
<proteinExistence type="predicted"/>
<organism evidence="3">
    <name type="scientific">marine sediment metagenome</name>
    <dbReference type="NCBI Taxonomy" id="412755"/>
    <lineage>
        <taxon>unclassified sequences</taxon>
        <taxon>metagenomes</taxon>
        <taxon>ecological metagenomes</taxon>
    </lineage>
</organism>
<evidence type="ECO:0000256" key="1">
    <source>
        <dbReference type="SAM" id="MobiDB-lite"/>
    </source>
</evidence>
<dbReference type="EMBL" id="LAZR01045372">
    <property type="protein sequence ID" value="KKK99018.1"/>
    <property type="molecule type" value="Genomic_DNA"/>
</dbReference>
<gene>
    <name evidence="3" type="ORF">LCGC14_2636890</name>
    <name evidence="2" type="ORF">LCGC14_2774330</name>
</gene>
<evidence type="ECO:0000313" key="3">
    <source>
        <dbReference type="EMBL" id="KKK99018.1"/>
    </source>
</evidence>
<accession>A0A0F8ZYT5</accession>